<evidence type="ECO:0000313" key="3">
    <source>
        <dbReference type="Proteomes" id="UP000032141"/>
    </source>
</evidence>
<dbReference type="AlphaFoldDB" id="A0A0D3AT39"/>
<dbReference type="OMA" id="TMARPNC"/>
<feature type="transmembrane region" description="Helical" evidence="1">
    <location>
        <begin position="99"/>
        <end position="118"/>
    </location>
</feature>
<evidence type="ECO:0000256" key="1">
    <source>
        <dbReference type="SAM" id="Phobius"/>
    </source>
</evidence>
<proteinExistence type="predicted"/>
<keyword evidence="1" id="KW-1133">Transmembrane helix</keyword>
<reference evidence="2" key="2">
    <citation type="submission" date="2015-03" db="UniProtKB">
        <authorList>
            <consortium name="EnsemblPlants"/>
        </authorList>
    </citation>
    <scope>IDENTIFICATION</scope>
</reference>
<keyword evidence="1" id="KW-0472">Membrane</keyword>
<feature type="transmembrane region" description="Helical" evidence="1">
    <location>
        <begin position="75"/>
        <end position="93"/>
    </location>
</feature>
<dbReference type="Proteomes" id="UP000032141">
    <property type="component" value="Chromosome C2"/>
</dbReference>
<feature type="transmembrane region" description="Helical" evidence="1">
    <location>
        <begin position="163"/>
        <end position="183"/>
    </location>
</feature>
<evidence type="ECO:0000313" key="2">
    <source>
        <dbReference type="EnsemblPlants" id="Bo2g109070.1"/>
    </source>
</evidence>
<organism evidence="2 3">
    <name type="scientific">Brassica oleracea var. oleracea</name>
    <dbReference type="NCBI Taxonomy" id="109376"/>
    <lineage>
        <taxon>Eukaryota</taxon>
        <taxon>Viridiplantae</taxon>
        <taxon>Streptophyta</taxon>
        <taxon>Embryophyta</taxon>
        <taxon>Tracheophyta</taxon>
        <taxon>Spermatophyta</taxon>
        <taxon>Magnoliopsida</taxon>
        <taxon>eudicotyledons</taxon>
        <taxon>Gunneridae</taxon>
        <taxon>Pentapetalae</taxon>
        <taxon>rosids</taxon>
        <taxon>malvids</taxon>
        <taxon>Brassicales</taxon>
        <taxon>Brassicaceae</taxon>
        <taxon>Brassiceae</taxon>
        <taxon>Brassica</taxon>
    </lineage>
</organism>
<dbReference type="EnsemblPlants" id="Bo2g109070.1">
    <property type="protein sequence ID" value="Bo2g109070.1"/>
    <property type="gene ID" value="Bo2g109070"/>
</dbReference>
<dbReference type="Gramene" id="Bo2g109070.1">
    <property type="protein sequence ID" value="Bo2g109070.1"/>
    <property type="gene ID" value="Bo2g109070"/>
</dbReference>
<accession>A0A0D3AT39</accession>
<dbReference type="HOGENOM" id="CLU_1139393_0_0_1"/>
<protein>
    <submittedName>
        <fullName evidence="2">Uncharacterized protein</fullName>
    </submittedName>
</protein>
<reference evidence="2 3" key="1">
    <citation type="journal article" date="2014" name="Genome Biol.">
        <title>Transcriptome and methylome profiling reveals relics of genome dominance in the mesopolyploid Brassica oleracea.</title>
        <authorList>
            <person name="Parkin I.A."/>
            <person name="Koh C."/>
            <person name="Tang H."/>
            <person name="Robinson S.J."/>
            <person name="Kagale S."/>
            <person name="Clarke W.E."/>
            <person name="Town C.D."/>
            <person name="Nixon J."/>
            <person name="Krishnakumar V."/>
            <person name="Bidwell S.L."/>
            <person name="Denoeud F."/>
            <person name="Belcram H."/>
            <person name="Links M.G."/>
            <person name="Just J."/>
            <person name="Clarke C."/>
            <person name="Bender T."/>
            <person name="Huebert T."/>
            <person name="Mason A.S."/>
            <person name="Pires J.C."/>
            <person name="Barker G."/>
            <person name="Moore J."/>
            <person name="Walley P.G."/>
            <person name="Manoli S."/>
            <person name="Batley J."/>
            <person name="Edwards D."/>
            <person name="Nelson M.N."/>
            <person name="Wang X."/>
            <person name="Paterson A.H."/>
            <person name="King G."/>
            <person name="Bancroft I."/>
            <person name="Chalhoub B."/>
            <person name="Sharpe A.G."/>
        </authorList>
    </citation>
    <scope>NUCLEOTIDE SEQUENCE</scope>
    <source>
        <strain evidence="2 3">cv. TO1000</strain>
    </source>
</reference>
<name>A0A0D3AT39_BRAOL</name>
<sequence length="244" mass="26717">MDVSAKQSNNKSIRIIRRPGAVPCNLHHYPYELFPLEVRPSPSLSPCLSVWYPSPRPDLSTIRTRRQDHTTPHGSLLLTAGLSLFIFLLPGHSPSSLKLPFTSSWLSLSFLMPLTLSLTHDTLVLRSDDLTGASPLTMARPNCNGPLCRDLERLGNPSRQASLFLFSLLLSRLSLSLSFSFLFPLDLFLSPRRESPPRASRAAGGGGGDRPSVVMVVAVWCCGGDQISSLSCLLVPDLFRSPLP</sequence>
<keyword evidence="1" id="KW-0812">Transmembrane</keyword>
<keyword evidence="3" id="KW-1185">Reference proteome</keyword>